<evidence type="ECO:0000313" key="2">
    <source>
        <dbReference type="EMBL" id="CAI6361949.1"/>
    </source>
</evidence>
<evidence type="ECO:0000313" key="3">
    <source>
        <dbReference type="Proteomes" id="UP001160148"/>
    </source>
</evidence>
<name>A0AAV0X0P8_9HEMI</name>
<feature type="compositionally biased region" description="Basic residues" evidence="1">
    <location>
        <begin position="61"/>
        <end position="77"/>
    </location>
</feature>
<evidence type="ECO:0000256" key="1">
    <source>
        <dbReference type="SAM" id="MobiDB-lite"/>
    </source>
</evidence>
<sequence length="111" mass="12394">MSLRTRDKPSERGRLPNTSNTFSVVGVIAWLPSPFTPGRAQAAATACVVIGRHPPPPRPFPLRHRPPRHTHPRHHRPPQQLFLPQLHFAASFSPPLHPLAGRGTMLHRVVN</sequence>
<proteinExistence type="predicted"/>
<dbReference type="EMBL" id="CARXXK010000003">
    <property type="protein sequence ID" value="CAI6361949.1"/>
    <property type="molecule type" value="Genomic_DNA"/>
</dbReference>
<dbReference type="Proteomes" id="UP001160148">
    <property type="component" value="Unassembled WGS sequence"/>
</dbReference>
<comment type="caution">
    <text evidence="2">The sequence shown here is derived from an EMBL/GenBank/DDBJ whole genome shotgun (WGS) entry which is preliminary data.</text>
</comment>
<accession>A0AAV0X0P8</accession>
<dbReference type="AlphaFoldDB" id="A0AAV0X0P8"/>
<reference evidence="2 3" key="1">
    <citation type="submission" date="2023-01" db="EMBL/GenBank/DDBJ databases">
        <authorList>
            <person name="Whitehead M."/>
        </authorList>
    </citation>
    <scope>NUCLEOTIDE SEQUENCE [LARGE SCALE GENOMIC DNA]</scope>
</reference>
<feature type="region of interest" description="Disordered" evidence="1">
    <location>
        <begin position="54"/>
        <end position="78"/>
    </location>
</feature>
<organism evidence="2 3">
    <name type="scientific">Macrosiphum euphorbiae</name>
    <name type="common">potato aphid</name>
    <dbReference type="NCBI Taxonomy" id="13131"/>
    <lineage>
        <taxon>Eukaryota</taxon>
        <taxon>Metazoa</taxon>
        <taxon>Ecdysozoa</taxon>
        <taxon>Arthropoda</taxon>
        <taxon>Hexapoda</taxon>
        <taxon>Insecta</taxon>
        <taxon>Pterygota</taxon>
        <taxon>Neoptera</taxon>
        <taxon>Paraneoptera</taxon>
        <taxon>Hemiptera</taxon>
        <taxon>Sternorrhyncha</taxon>
        <taxon>Aphidomorpha</taxon>
        <taxon>Aphidoidea</taxon>
        <taxon>Aphididae</taxon>
        <taxon>Macrosiphini</taxon>
        <taxon>Macrosiphum</taxon>
    </lineage>
</organism>
<protein>
    <submittedName>
        <fullName evidence="2">Uncharacterized protein</fullName>
    </submittedName>
</protein>
<gene>
    <name evidence="2" type="ORF">MEUPH1_LOCUS17072</name>
</gene>
<keyword evidence="3" id="KW-1185">Reference proteome</keyword>